<gene>
    <name evidence="1" type="ORF">GCM10009839_42210</name>
</gene>
<reference evidence="2" key="1">
    <citation type="journal article" date="2019" name="Int. J. Syst. Evol. Microbiol.">
        <title>The Global Catalogue of Microorganisms (GCM) 10K type strain sequencing project: providing services to taxonomists for standard genome sequencing and annotation.</title>
        <authorList>
            <consortium name="The Broad Institute Genomics Platform"/>
            <consortium name="The Broad Institute Genome Sequencing Center for Infectious Disease"/>
            <person name="Wu L."/>
            <person name="Ma J."/>
        </authorList>
    </citation>
    <scope>NUCLEOTIDE SEQUENCE [LARGE SCALE GENOMIC DNA]</scope>
    <source>
        <strain evidence="2">JCM 16014</strain>
    </source>
</reference>
<comment type="caution">
    <text evidence="1">The sequence shown here is derived from an EMBL/GenBank/DDBJ whole genome shotgun (WGS) entry which is preliminary data.</text>
</comment>
<name>A0ABP5FYH9_9ACTN</name>
<dbReference type="RefSeq" id="WP_344667346.1">
    <property type="nucleotide sequence ID" value="NZ_BAAAQN010000024.1"/>
</dbReference>
<dbReference type="PANTHER" id="PTHR33361:SF15">
    <property type="entry name" value="DUF885 FAMILY LIPOPROTEIN"/>
    <property type="match status" value="1"/>
</dbReference>
<evidence type="ECO:0000313" key="2">
    <source>
        <dbReference type="Proteomes" id="UP001500751"/>
    </source>
</evidence>
<accession>A0ABP5FYH9</accession>
<dbReference type="Pfam" id="PF05960">
    <property type="entry name" value="DUF885"/>
    <property type="match status" value="1"/>
</dbReference>
<dbReference type="PANTHER" id="PTHR33361">
    <property type="entry name" value="GLR0591 PROTEIN"/>
    <property type="match status" value="1"/>
</dbReference>
<organism evidence="1 2">
    <name type="scientific">Catenulispora yoronensis</name>
    <dbReference type="NCBI Taxonomy" id="450799"/>
    <lineage>
        <taxon>Bacteria</taxon>
        <taxon>Bacillati</taxon>
        <taxon>Actinomycetota</taxon>
        <taxon>Actinomycetes</taxon>
        <taxon>Catenulisporales</taxon>
        <taxon>Catenulisporaceae</taxon>
        <taxon>Catenulispora</taxon>
    </lineage>
</organism>
<dbReference type="EMBL" id="BAAAQN010000024">
    <property type="protein sequence ID" value="GAA2036734.1"/>
    <property type="molecule type" value="Genomic_DNA"/>
</dbReference>
<keyword evidence="2" id="KW-1185">Reference proteome</keyword>
<dbReference type="InterPro" id="IPR010281">
    <property type="entry name" value="DUF885"/>
</dbReference>
<protein>
    <submittedName>
        <fullName evidence="1">DUF885 domain-containing protein</fullName>
    </submittedName>
</protein>
<proteinExistence type="predicted"/>
<sequence>MAETHDTSFEQLAAAVLDEMWRRHPDAASVLGLHEHDARLPDRSAAGLAAEAAWLAESAAALAEIDTSRLAAQNRVDAAILATELASLRFRLEDLREHEWNPAEANPGVALYTLLARDYAPAVTRLTAFAGRLEQVPEALAANRAVLAGKSLSRIHVELAIGQFEGTVDLLGGELEAALSEAPEARGAIDAVRPAALEALRDHLGWLKERLAAGDAGEEEFRDPRIGAELFARKLSLSLDAESDAAAILARAEADLERVTGEIEQAAAEYEGVAVPAEAGERSALVRRVLNRLAEAVPDNDSILEYARAAVLQQIAFVREHDLVTVFDDPYEVVAMPEVNRGVAVAYCDPPGPLEPAEVQTILAISPTPDNWTRERVDSFFREYNLHMVHNLMVHEAMPGHLLQLQHSQRFRADTTVRAAMWSGSFVEGWAVYAEELMAGHGYPGDGDPAGVRMQQLKMQLRMIINTVLDGRVHGHGMTEDEAMALMMERGFQEEGEAAGKWRRALLSSAQLSTYYVGYTEVSDLLRDLRAAHPRWSERTLHDTVLGHGSPAVRYLRELLEL</sequence>
<dbReference type="Proteomes" id="UP001500751">
    <property type="component" value="Unassembled WGS sequence"/>
</dbReference>
<evidence type="ECO:0000313" key="1">
    <source>
        <dbReference type="EMBL" id="GAA2036734.1"/>
    </source>
</evidence>